<keyword evidence="16" id="KW-1185">Reference proteome</keyword>
<dbReference type="SMART" id="SM00355">
    <property type="entry name" value="ZnF_C2H2"/>
    <property type="match status" value="14"/>
</dbReference>
<dbReference type="Pfam" id="PF00096">
    <property type="entry name" value="zf-C2H2"/>
    <property type="match status" value="9"/>
</dbReference>
<sequence>HRRIHTGERLYSCNICCRSFTDSNSIILHLRMHTIEKPYQCDVCDKSFTHTSHLTNHLRTHTGEKPYQCDVCDKSFAQNCILKKHREIHTGERLYSCNICKKSFIQSNILIRHLRMHTEENQYQCDVCDKSFIHIIHLKVHRRIHTEEKPYQCDVCNKSFIQNIHLKVHRRIHTGERLYSCNICCKSFTDSNSIILHLRMHTIEKPYQCEVEYSSNSTLSNFSGVIQKFLGVGLVVNRKSLQLPATCKRQLFDLCYEQPESAVSVTDTPKPTVAESTEVGESSSTSVEQSQQQQQQQLGVNQMLRGRHICQVCFKSFTSPCKLTQHSYSHTGEKPFVCKHCSKAFSSKFKLVRHVLIHSDQRQYHCTICDRTFHRKDHLKNHAKVHNPIKRTLQCDRPGCSKEYSSVLSYRKHIAVHSVEEGFLDCKICSKVFESKDELMYHLKIHSGSRVIKTPADKKYRCNFCDRSFYTGKDVRRHMVVHTGLRDFLCQFCPQRFGRKDHLTRHIKKSHNINASKKSKPKKPTELYKSKSVEAIYLETCGQPYKLERKAAETVTSGDFIKQENSSTMSGIEMFHSSSITSFNYSENSSETVIQSVGSSSEVSLPVINYERQPSYPVDELKVFDTSLTNQLADSYEESTNPEMPGLSQLITMIPSSSLTNIEPNLSVLTSHEPTILPTQHVVGHEPTQLQVGEYLTSSSEILSALLQTSETGTIPLPGQSSIKITIALY</sequence>
<dbReference type="FunFam" id="3.30.160.60:FF:000744">
    <property type="entry name" value="zinc finger E-box-binding homeobox 1"/>
    <property type="match status" value="1"/>
</dbReference>
<feature type="domain" description="C2H2-type" evidence="14">
    <location>
        <begin position="424"/>
        <end position="451"/>
    </location>
</feature>
<dbReference type="OrthoDB" id="3533395at2759"/>
<evidence type="ECO:0000256" key="9">
    <source>
        <dbReference type="ARBA" id="ARBA00023159"/>
    </source>
</evidence>
<proteinExistence type="inferred from homology"/>
<dbReference type="FunFam" id="3.30.160.60:FF:001498">
    <property type="entry name" value="Zinc finger protein 404"/>
    <property type="match status" value="1"/>
</dbReference>
<dbReference type="PROSITE" id="PS00028">
    <property type="entry name" value="ZINC_FINGER_C2H2_1"/>
    <property type="match status" value="14"/>
</dbReference>
<feature type="domain" description="C2H2-type" evidence="14">
    <location>
        <begin position="123"/>
        <end position="150"/>
    </location>
</feature>
<name>A0A6G0YBH9_APHCR</name>
<evidence type="ECO:0000313" key="16">
    <source>
        <dbReference type="Proteomes" id="UP000478052"/>
    </source>
</evidence>
<evidence type="ECO:0000256" key="8">
    <source>
        <dbReference type="ARBA" id="ARBA00023125"/>
    </source>
</evidence>
<dbReference type="Proteomes" id="UP000478052">
    <property type="component" value="Unassembled WGS sequence"/>
</dbReference>
<dbReference type="GO" id="GO:0005634">
    <property type="term" value="C:nucleus"/>
    <property type="evidence" value="ECO:0007669"/>
    <property type="project" value="UniProtKB-SubCell"/>
</dbReference>
<keyword evidence="6" id="KW-0862">Zinc</keyword>
<feature type="domain" description="C2H2-type" evidence="14">
    <location>
        <begin position="364"/>
        <end position="391"/>
    </location>
</feature>
<dbReference type="PANTHER" id="PTHR23235">
    <property type="entry name" value="KRUEPPEL-LIKE TRANSCRIPTION FACTOR"/>
    <property type="match status" value="1"/>
</dbReference>
<dbReference type="FunFam" id="3.30.160.60:FF:000358">
    <property type="entry name" value="zinc finger protein 24"/>
    <property type="match status" value="1"/>
</dbReference>
<gene>
    <name evidence="15" type="ORF">FWK35_00020846</name>
</gene>
<evidence type="ECO:0000256" key="4">
    <source>
        <dbReference type="ARBA" id="ARBA00022737"/>
    </source>
</evidence>
<feature type="domain" description="C2H2-type" evidence="14">
    <location>
        <begin position="460"/>
        <end position="487"/>
    </location>
</feature>
<dbReference type="GO" id="GO:0003682">
    <property type="term" value="F:chromatin binding"/>
    <property type="evidence" value="ECO:0007669"/>
    <property type="project" value="UniProtKB-ARBA"/>
</dbReference>
<dbReference type="Pfam" id="PF13912">
    <property type="entry name" value="zf-C2H2_6"/>
    <property type="match status" value="1"/>
</dbReference>
<dbReference type="GO" id="GO:0000981">
    <property type="term" value="F:DNA-binding transcription factor activity, RNA polymerase II-specific"/>
    <property type="evidence" value="ECO:0007669"/>
    <property type="project" value="TreeGrafter"/>
</dbReference>
<feature type="compositionally biased region" description="Low complexity" evidence="13">
    <location>
        <begin position="275"/>
        <end position="294"/>
    </location>
</feature>
<evidence type="ECO:0000256" key="7">
    <source>
        <dbReference type="ARBA" id="ARBA00023015"/>
    </source>
</evidence>
<dbReference type="PROSITE" id="PS50157">
    <property type="entry name" value="ZINC_FINGER_C2H2_2"/>
    <property type="match status" value="14"/>
</dbReference>
<dbReference type="InterPro" id="IPR036236">
    <property type="entry name" value="Znf_C2H2_sf"/>
</dbReference>
<evidence type="ECO:0000256" key="2">
    <source>
        <dbReference type="ARBA" id="ARBA00006991"/>
    </source>
</evidence>
<comment type="similarity">
    <text evidence="2">Belongs to the krueppel C2H2-type zinc-finger protein family.</text>
</comment>
<feature type="domain" description="C2H2-type" evidence="14">
    <location>
        <begin position="308"/>
        <end position="335"/>
    </location>
</feature>
<dbReference type="GO" id="GO:0000978">
    <property type="term" value="F:RNA polymerase II cis-regulatory region sequence-specific DNA binding"/>
    <property type="evidence" value="ECO:0007669"/>
    <property type="project" value="TreeGrafter"/>
</dbReference>
<feature type="non-terminal residue" evidence="15">
    <location>
        <position position="730"/>
    </location>
</feature>
<feature type="domain" description="C2H2-type" evidence="14">
    <location>
        <begin position="95"/>
        <end position="122"/>
    </location>
</feature>
<feature type="domain" description="C2H2-type" evidence="14">
    <location>
        <begin position="39"/>
        <end position="66"/>
    </location>
</feature>
<evidence type="ECO:0000256" key="1">
    <source>
        <dbReference type="ARBA" id="ARBA00004123"/>
    </source>
</evidence>
<dbReference type="InterPro" id="IPR013087">
    <property type="entry name" value="Znf_C2H2_type"/>
</dbReference>
<reference evidence="15 16" key="1">
    <citation type="submission" date="2019-08" db="EMBL/GenBank/DDBJ databases">
        <title>Whole genome of Aphis craccivora.</title>
        <authorList>
            <person name="Voronova N.V."/>
            <person name="Shulinski R.S."/>
            <person name="Bandarenka Y.V."/>
            <person name="Zhorov D.G."/>
            <person name="Warner D."/>
        </authorList>
    </citation>
    <scope>NUCLEOTIDE SEQUENCE [LARGE SCALE GENOMIC DNA]</scope>
    <source>
        <strain evidence="15">180601</strain>
        <tissue evidence="15">Whole Body</tissue>
    </source>
</reference>
<keyword evidence="4" id="KW-0677">Repeat</keyword>
<dbReference type="SUPFAM" id="SSF57667">
    <property type="entry name" value="beta-beta-alpha zinc fingers"/>
    <property type="match status" value="8"/>
</dbReference>
<feature type="domain" description="C2H2-type" evidence="14">
    <location>
        <begin position="151"/>
        <end position="178"/>
    </location>
</feature>
<evidence type="ECO:0000256" key="10">
    <source>
        <dbReference type="ARBA" id="ARBA00023163"/>
    </source>
</evidence>
<dbReference type="GO" id="GO:0000785">
    <property type="term" value="C:chromatin"/>
    <property type="evidence" value="ECO:0007669"/>
    <property type="project" value="UniProtKB-ARBA"/>
</dbReference>
<organism evidence="15 16">
    <name type="scientific">Aphis craccivora</name>
    <name type="common">Cowpea aphid</name>
    <dbReference type="NCBI Taxonomy" id="307492"/>
    <lineage>
        <taxon>Eukaryota</taxon>
        <taxon>Metazoa</taxon>
        <taxon>Ecdysozoa</taxon>
        <taxon>Arthropoda</taxon>
        <taxon>Hexapoda</taxon>
        <taxon>Insecta</taxon>
        <taxon>Pterygota</taxon>
        <taxon>Neoptera</taxon>
        <taxon>Paraneoptera</taxon>
        <taxon>Hemiptera</taxon>
        <taxon>Sternorrhyncha</taxon>
        <taxon>Aphidomorpha</taxon>
        <taxon>Aphidoidea</taxon>
        <taxon>Aphididae</taxon>
        <taxon>Aphidini</taxon>
        <taxon>Aphis</taxon>
        <taxon>Aphis</taxon>
    </lineage>
</organism>
<protein>
    <submittedName>
        <fullName evidence="15">Zinc finger and BTB domain-containing protein 24-like</fullName>
    </submittedName>
</protein>
<keyword evidence="9" id="KW-0010">Activator</keyword>
<keyword evidence="5 12" id="KW-0863">Zinc-finger</keyword>
<dbReference type="EMBL" id="VUJU01005028">
    <property type="protein sequence ID" value="KAF0752505.1"/>
    <property type="molecule type" value="Genomic_DNA"/>
</dbReference>
<dbReference type="FunFam" id="3.30.160.60:FF:000690">
    <property type="entry name" value="Zinc finger protein 354C"/>
    <property type="match status" value="1"/>
</dbReference>
<evidence type="ECO:0000256" key="13">
    <source>
        <dbReference type="SAM" id="MobiDB-lite"/>
    </source>
</evidence>
<feature type="domain" description="C2H2-type" evidence="14">
    <location>
        <begin position="336"/>
        <end position="363"/>
    </location>
</feature>
<accession>A0A6G0YBH9</accession>
<comment type="subcellular location">
    <subcellularLocation>
        <location evidence="1">Nucleus</location>
    </subcellularLocation>
</comment>
<dbReference type="GO" id="GO:0040029">
    <property type="term" value="P:epigenetic regulation of gene expression"/>
    <property type="evidence" value="ECO:0007669"/>
    <property type="project" value="UniProtKB-ARBA"/>
</dbReference>
<feature type="domain" description="C2H2-type" evidence="14">
    <location>
        <begin position="393"/>
        <end position="422"/>
    </location>
</feature>
<feature type="region of interest" description="Disordered" evidence="13">
    <location>
        <begin position="265"/>
        <end position="294"/>
    </location>
</feature>
<keyword evidence="8" id="KW-0238">DNA-binding</keyword>
<feature type="domain" description="C2H2-type" evidence="14">
    <location>
        <begin position="488"/>
        <end position="511"/>
    </location>
</feature>
<dbReference type="PANTHER" id="PTHR23235:SF142">
    <property type="entry name" value="ZINC FINGER PROTEIN 384"/>
    <property type="match status" value="1"/>
</dbReference>
<keyword evidence="7" id="KW-0805">Transcription regulation</keyword>
<keyword evidence="10" id="KW-0804">Transcription</keyword>
<feature type="domain" description="C2H2-type" evidence="14">
    <location>
        <begin position="67"/>
        <end position="94"/>
    </location>
</feature>
<dbReference type="FunFam" id="3.30.160.60:FF:000231">
    <property type="entry name" value="PLAG1 like zinc finger 2"/>
    <property type="match status" value="1"/>
</dbReference>
<keyword evidence="3" id="KW-0479">Metal-binding</keyword>
<dbReference type="Pfam" id="PF12874">
    <property type="entry name" value="zf-met"/>
    <property type="match status" value="1"/>
</dbReference>
<evidence type="ECO:0000256" key="11">
    <source>
        <dbReference type="ARBA" id="ARBA00023242"/>
    </source>
</evidence>
<dbReference type="FunFam" id="3.30.160.60:FF:000110">
    <property type="entry name" value="Zinc finger protein-like"/>
    <property type="match status" value="1"/>
</dbReference>
<dbReference type="GO" id="GO:0008270">
    <property type="term" value="F:zinc ion binding"/>
    <property type="evidence" value="ECO:0007669"/>
    <property type="project" value="UniProtKB-KW"/>
</dbReference>
<dbReference type="Gene3D" id="3.30.160.60">
    <property type="entry name" value="Classic Zinc Finger"/>
    <property type="match status" value="13"/>
</dbReference>
<evidence type="ECO:0000256" key="3">
    <source>
        <dbReference type="ARBA" id="ARBA00022723"/>
    </source>
</evidence>
<evidence type="ECO:0000256" key="6">
    <source>
        <dbReference type="ARBA" id="ARBA00022833"/>
    </source>
</evidence>
<evidence type="ECO:0000256" key="5">
    <source>
        <dbReference type="ARBA" id="ARBA00022771"/>
    </source>
</evidence>
<evidence type="ECO:0000259" key="14">
    <source>
        <dbReference type="PROSITE" id="PS50157"/>
    </source>
</evidence>
<evidence type="ECO:0000256" key="12">
    <source>
        <dbReference type="PROSITE-ProRule" id="PRU00042"/>
    </source>
</evidence>
<dbReference type="FunFam" id="3.30.160.60:FF:000256">
    <property type="entry name" value="PLAG1 like zinc finger 2"/>
    <property type="match status" value="1"/>
</dbReference>
<evidence type="ECO:0000313" key="15">
    <source>
        <dbReference type="EMBL" id="KAF0752505.1"/>
    </source>
</evidence>
<comment type="caution">
    <text evidence="15">The sequence shown here is derived from an EMBL/GenBank/DDBJ whole genome shotgun (WGS) entry which is preliminary data.</text>
</comment>
<feature type="domain" description="C2H2-type" evidence="14">
    <location>
        <begin position="11"/>
        <end position="38"/>
    </location>
</feature>
<dbReference type="AlphaFoldDB" id="A0A6G0YBH9"/>
<dbReference type="FunFam" id="3.30.160.60:FF:000557">
    <property type="entry name" value="zinc finger and SCAN domain-containing protein 29"/>
    <property type="match status" value="1"/>
</dbReference>
<feature type="non-terminal residue" evidence="15">
    <location>
        <position position="1"/>
    </location>
</feature>
<dbReference type="GO" id="GO:0010557">
    <property type="term" value="P:positive regulation of macromolecule biosynthetic process"/>
    <property type="evidence" value="ECO:0007669"/>
    <property type="project" value="UniProtKB-ARBA"/>
</dbReference>
<feature type="domain" description="C2H2-type" evidence="14">
    <location>
        <begin position="179"/>
        <end position="206"/>
    </location>
</feature>
<keyword evidence="11" id="KW-0539">Nucleus</keyword>
<dbReference type="FunFam" id="3.30.160.60:FF:000512">
    <property type="entry name" value="zinc finger protein 197 isoform X1"/>
    <property type="match status" value="1"/>
</dbReference>
<dbReference type="FunFam" id="3.30.160.60:FF:000100">
    <property type="entry name" value="Zinc finger 45-like"/>
    <property type="match status" value="1"/>
</dbReference>